<reference evidence="3" key="2">
    <citation type="submission" date="2020-10" db="UniProtKB">
        <authorList>
            <consortium name="WormBaseParasite"/>
        </authorList>
    </citation>
    <scope>IDENTIFICATION</scope>
</reference>
<evidence type="ECO:0000313" key="3">
    <source>
        <dbReference type="WBParaSite" id="Pan_g18430.t1"/>
    </source>
</evidence>
<dbReference type="WBParaSite" id="Pan_g18430.t1">
    <property type="protein sequence ID" value="Pan_g18430.t1"/>
    <property type="gene ID" value="Pan_g18430"/>
</dbReference>
<feature type="compositionally biased region" description="Basic residues" evidence="1">
    <location>
        <begin position="633"/>
        <end position="647"/>
    </location>
</feature>
<proteinExistence type="predicted"/>
<sequence>MGAIADCCRQRMCLPSNAPLFVIEPSEAQSKVLLFLMDTVFYVISAGKRRSVTLKIDETVTYGELKTLVHEASGIQVTAKVRCPCVCIPDDVDKYDAEDKPYFEEATTVEAVPTVDPEERTAGETSSVSRTVSIHGVTETLYMNDNFRAFVSYNQAALKRIFDKIKPTDPIVVQGVNIVEYFDCPEYSAAVVISGYESVYDGFIYTLRTDALRSLYTLFRNIILKLFKDLSATKKDVKSVGNKLYEWLHLEQIESWVDGTINVVNTRRSRSREQTPKRTTRRPLPPINLQNIDDVESALRESVSKADISLVYDNNKEQLASWFKSLHNKEKDVFPSGSIAAMVARKFPSLCIDLAFLSPVFQSHAMTRFGFVPDISTFFNVNSFGITDFAESKGVTVAKTSDSTLNAILAFPKLYNVYTGEASDPNGLLYCTEQSTDWFTVVKDIQKKTTAPVLVCMNATQDPEYRIAVDETIFQLPQASSAQALQLLFELTYLLDVDYDPNMKKCFHFLEYAAGMKTSPRKPSVRNKNLKEAIETSSKLNAGKTSQEAPSMTETTQGFEPMPADVNPWNENQIDAEITPAINFELESIDSDNFFDHSAPFNSISLSTEQVSPIDDSHIREISTPPTKTAPASKKKAAGRKGVKRGAVKTDFSSSKKQKS</sequence>
<organism evidence="2 3">
    <name type="scientific">Panagrellus redivivus</name>
    <name type="common">Microworm</name>
    <dbReference type="NCBI Taxonomy" id="6233"/>
    <lineage>
        <taxon>Eukaryota</taxon>
        <taxon>Metazoa</taxon>
        <taxon>Ecdysozoa</taxon>
        <taxon>Nematoda</taxon>
        <taxon>Chromadorea</taxon>
        <taxon>Rhabditida</taxon>
        <taxon>Tylenchina</taxon>
        <taxon>Panagrolaimomorpha</taxon>
        <taxon>Panagrolaimoidea</taxon>
        <taxon>Panagrolaimidae</taxon>
        <taxon>Panagrellus</taxon>
    </lineage>
</organism>
<feature type="region of interest" description="Disordered" evidence="1">
    <location>
        <begin position="534"/>
        <end position="556"/>
    </location>
</feature>
<keyword evidence="2" id="KW-1185">Reference proteome</keyword>
<evidence type="ECO:0000313" key="2">
    <source>
        <dbReference type="Proteomes" id="UP000492821"/>
    </source>
</evidence>
<dbReference type="AlphaFoldDB" id="A0A7E4V9Z0"/>
<feature type="compositionally biased region" description="Low complexity" evidence="1">
    <location>
        <begin position="623"/>
        <end position="632"/>
    </location>
</feature>
<feature type="compositionally biased region" description="Polar residues" evidence="1">
    <location>
        <begin position="651"/>
        <end position="660"/>
    </location>
</feature>
<name>A0A7E4V9Z0_PANRE</name>
<dbReference type="Proteomes" id="UP000492821">
    <property type="component" value="Unassembled WGS sequence"/>
</dbReference>
<evidence type="ECO:0000256" key="1">
    <source>
        <dbReference type="SAM" id="MobiDB-lite"/>
    </source>
</evidence>
<feature type="compositionally biased region" description="Polar residues" evidence="1">
    <location>
        <begin position="535"/>
        <end position="556"/>
    </location>
</feature>
<reference evidence="2" key="1">
    <citation type="journal article" date="2013" name="Genetics">
        <title>The draft genome and transcriptome of Panagrellus redivivus are shaped by the harsh demands of a free-living lifestyle.</title>
        <authorList>
            <person name="Srinivasan J."/>
            <person name="Dillman A.R."/>
            <person name="Macchietto M.G."/>
            <person name="Heikkinen L."/>
            <person name="Lakso M."/>
            <person name="Fracchia K.M."/>
            <person name="Antoshechkin I."/>
            <person name="Mortazavi A."/>
            <person name="Wong G."/>
            <person name="Sternberg P.W."/>
        </authorList>
    </citation>
    <scope>NUCLEOTIDE SEQUENCE [LARGE SCALE GENOMIC DNA]</scope>
    <source>
        <strain evidence="2">MT8872</strain>
    </source>
</reference>
<feature type="region of interest" description="Disordered" evidence="1">
    <location>
        <begin position="609"/>
        <end position="660"/>
    </location>
</feature>
<protein>
    <submittedName>
        <fullName evidence="3">ULP_PROTEASE domain-containing protein</fullName>
    </submittedName>
</protein>
<accession>A0A7E4V9Z0</accession>
<feature type="region of interest" description="Disordered" evidence="1">
    <location>
        <begin position="267"/>
        <end position="286"/>
    </location>
</feature>